<evidence type="ECO:0000256" key="2">
    <source>
        <dbReference type="SAM" id="SignalP"/>
    </source>
</evidence>
<keyword evidence="4" id="KW-1185">Reference proteome</keyword>
<feature type="region of interest" description="Disordered" evidence="1">
    <location>
        <begin position="84"/>
        <end position="193"/>
    </location>
</feature>
<feature type="compositionally biased region" description="Low complexity" evidence="1">
    <location>
        <begin position="479"/>
        <end position="492"/>
    </location>
</feature>
<evidence type="ECO:0000256" key="1">
    <source>
        <dbReference type="SAM" id="MobiDB-lite"/>
    </source>
</evidence>
<dbReference type="Proteomes" id="UP000664203">
    <property type="component" value="Unassembled WGS sequence"/>
</dbReference>
<dbReference type="EMBL" id="CAJPDR010000091">
    <property type="protein sequence ID" value="CAF9916450.1"/>
    <property type="molecule type" value="Genomic_DNA"/>
</dbReference>
<sequence>MSLLRHISLIVVSTTLTYSTPALPGKVSSVVQLIRNLARMNNEQARNRNAWDYIYRNEYPEAYVPEGYALGGYAPAQEYTPVGAQDGYSHYQDSTTNPYGAHQTQGANGDSNYEASTASSYGTHQTQEPSASTIHDDDIPKEEVRDFVSSRRQKRKSKSHAKPKKEQPKSKPSSKRAERRQKIADEQGDVSSTDNIKGLVDWREGVFQWWDPEDKVFRKAAYHDSFRDQFIREDQNEGTYVVAPDRGKAANDITSACAAFNQLEWRLTDRESWGNVVDADGNKVLWLLERPVDQSYDEPERLWIHEGCVLLDGDNNPVRPWAGIPRCFSSKIEGGRIEALRRILPMTIQDIRGRMLRAVPTGTGFGADTKPLSFASTFGHRCSRFRAQYQTPAWNSRAASSVLKQQVIDLLPEAEEATTTEGLQALSTYEINRRKLSTRGRFLYKGNGRTISEDERKERHRKFDEKLERQAARQPTTPRRPQSMPTQSSSPSPYLPTPPFSAGSKRSREDDGFENSGVGQSEPTAKRGRLGASPFDPWVQSPSLASQTVPEDPFQQVPNAYDTPEIISTIPPHHSQSGSNTTGLGLNFGGEDPFISENLAPSPNTGGPEPPSQQPEATYTEGTTSTNDSQPDNFQLDYRFVYPQNPLEQLRIQAALSYPRAHYYALIGEHPPHTSEGTYTDQYLQIVALLEQNWMLPEGPPPLADVGFWNGSFDMVPMPILPDGVMWIMLHPTLGALPGPEAWTGGYCAQGSSADIGAEVVQTASNSTTGLEGDEGSNGWSDDMFENSIEGVEDADVDEE</sequence>
<organism evidence="3 4">
    <name type="scientific">Alectoria fallacina</name>
    <dbReference type="NCBI Taxonomy" id="1903189"/>
    <lineage>
        <taxon>Eukaryota</taxon>
        <taxon>Fungi</taxon>
        <taxon>Dikarya</taxon>
        <taxon>Ascomycota</taxon>
        <taxon>Pezizomycotina</taxon>
        <taxon>Lecanoromycetes</taxon>
        <taxon>OSLEUM clade</taxon>
        <taxon>Lecanoromycetidae</taxon>
        <taxon>Lecanorales</taxon>
        <taxon>Lecanorineae</taxon>
        <taxon>Parmeliaceae</taxon>
        <taxon>Alectoria</taxon>
    </lineage>
</organism>
<feature type="compositionally biased region" description="Basic residues" evidence="1">
    <location>
        <begin position="151"/>
        <end position="163"/>
    </location>
</feature>
<protein>
    <submittedName>
        <fullName evidence="3">Uncharacterized protein</fullName>
    </submittedName>
</protein>
<evidence type="ECO:0000313" key="4">
    <source>
        <dbReference type="Proteomes" id="UP000664203"/>
    </source>
</evidence>
<feature type="compositionally biased region" description="Polar residues" evidence="1">
    <location>
        <begin position="91"/>
        <end position="133"/>
    </location>
</feature>
<gene>
    <name evidence="3" type="ORF">ALECFALPRED_010723</name>
</gene>
<dbReference type="AlphaFoldDB" id="A0A8H3ID79"/>
<accession>A0A8H3ID79</accession>
<comment type="caution">
    <text evidence="3">The sequence shown here is derived from an EMBL/GenBank/DDBJ whole genome shotgun (WGS) entry which is preliminary data.</text>
</comment>
<keyword evidence="2" id="KW-0732">Signal</keyword>
<feature type="compositionally biased region" description="Polar residues" evidence="1">
    <location>
        <begin position="574"/>
        <end position="584"/>
    </location>
</feature>
<evidence type="ECO:0000313" key="3">
    <source>
        <dbReference type="EMBL" id="CAF9916450.1"/>
    </source>
</evidence>
<name>A0A8H3ID79_9LECA</name>
<feature type="region of interest" description="Disordered" evidence="1">
    <location>
        <begin position="765"/>
        <end position="800"/>
    </location>
</feature>
<feature type="compositionally biased region" description="Polar residues" evidence="1">
    <location>
        <begin position="540"/>
        <end position="549"/>
    </location>
</feature>
<feature type="compositionally biased region" description="Polar residues" evidence="1">
    <location>
        <begin position="614"/>
        <end position="633"/>
    </location>
</feature>
<reference evidence="3" key="1">
    <citation type="submission" date="2021-03" db="EMBL/GenBank/DDBJ databases">
        <authorList>
            <person name="Tagirdzhanova G."/>
        </authorList>
    </citation>
    <scope>NUCLEOTIDE SEQUENCE</scope>
</reference>
<feature type="compositionally biased region" description="Basic and acidic residues" evidence="1">
    <location>
        <begin position="451"/>
        <end position="471"/>
    </location>
</feature>
<feature type="compositionally biased region" description="Acidic residues" evidence="1">
    <location>
        <begin position="791"/>
        <end position="800"/>
    </location>
</feature>
<proteinExistence type="predicted"/>
<feature type="chain" id="PRO_5034487012" evidence="2">
    <location>
        <begin position="20"/>
        <end position="800"/>
    </location>
</feature>
<feature type="region of interest" description="Disordered" evidence="1">
    <location>
        <begin position="451"/>
        <end position="633"/>
    </location>
</feature>
<dbReference type="OrthoDB" id="5348779at2759"/>
<feature type="signal peptide" evidence="2">
    <location>
        <begin position="1"/>
        <end position="19"/>
    </location>
</feature>
<feature type="compositionally biased region" description="Basic and acidic residues" evidence="1">
    <location>
        <begin position="134"/>
        <end position="149"/>
    </location>
</feature>